<evidence type="ECO:0000256" key="1">
    <source>
        <dbReference type="SAM" id="Phobius"/>
    </source>
</evidence>
<keyword evidence="3" id="KW-1185">Reference proteome</keyword>
<dbReference type="Pfam" id="PF05137">
    <property type="entry name" value="PilN"/>
    <property type="match status" value="1"/>
</dbReference>
<gene>
    <name evidence="2" type="ORF">RS694_01140</name>
</gene>
<dbReference type="RefSeq" id="WP_029707902.1">
    <property type="nucleotide sequence ID" value="NZ_CP019239.1"/>
</dbReference>
<feature type="transmembrane region" description="Helical" evidence="1">
    <location>
        <begin position="25"/>
        <end position="44"/>
    </location>
</feature>
<dbReference type="KEGG" id="rsb:RS694_01140"/>
<keyword evidence="1" id="KW-0812">Transmembrane</keyword>
<accession>A0A1P8K5J8</accession>
<keyword evidence="1" id="KW-1133">Transmembrane helix</keyword>
<dbReference type="STRING" id="1484693.RS694_01140"/>
<dbReference type="EMBL" id="CP019239">
    <property type="protein sequence ID" value="APW41283.1"/>
    <property type="molecule type" value="Genomic_DNA"/>
</dbReference>
<dbReference type="Proteomes" id="UP000186110">
    <property type="component" value="Chromosome"/>
</dbReference>
<protein>
    <recommendedName>
        <fullName evidence="4">Fimbrial assembly protein</fullName>
    </recommendedName>
</protein>
<dbReference type="eggNOG" id="COG3166">
    <property type="taxonomic scope" value="Bacteria"/>
</dbReference>
<keyword evidence="1" id="KW-0472">Membrane</keyword>
<organism evidence="2 3">
    <name type="scientific">Rhodoferax saidenbachensis</name>
    <dbReference type="NCBI Taxonomy" id="1484693"/>
    <lineage>
        <taxon>Bacteria</taxon>
        <taxon>Pseudomonadati</taxon>
        <taxon>Pseudomonadota</taxon>
        <taxon>Betaproteobacteria</taxon>
        <taxon>Burkholderiales</taxon>
        <taxon>Comamonadaceae</taxon>
        <taxon>Rhodoferax</taxon>
    </lineage>
</organism>
<evidence type="ECO:0000313" key="2">
    <source>
        <dbReference type="EMBL" id="APW41283.1"/>
    </source>
</evidence>
<proteinExistence type="predicted"/>
<name>A0A1P8K5J8_9BURK</name>
<reference evidence="2 3" key="1">
    <citation type="submission" date="2017-01" db="EMBL/GenBank/DDBJ databases">
        <authorList>
            <person name="Mah S.A."/>
            <person name="Swanson W.J."/>
            <person name="Moy G.W."/>
            <person name="Vacquier V.D."/>
        </authorList>
    </citation>
    <scope>NUCLEOTIDE SEQUENCE [LARGE SCALE GENOMIC DNA]</scope>
    <source>
        <strain evidence="2 3">DSM 22694</strain>
    </source>
</reference>
<dbReference type="AlphaFoldDB" id="A0A1P8K5J8"/>
<evidence type="ECO:0000313" key="3">
    <source>
        <dbReference type="Proteomes" id="UP000186110"/>
    </source>
</evidence>
<dbReference type="InterPro" id="IPR007813">
    <property type="entry name" value="PilN"/>
</dbReference>
<sequence length="222" mass="23557">MPQQINLCTPLLLAPKRYFSAQTMALALAVFLVLGGALCGAWIWNLNRTTAKLQQLKSSQATELASLKAALLANAAGAAPLSPELQTQVQDLRTQVQVQEKVLLALQQGRMVPGSAHSDRLALVSRSIPSTVWVTAVNADATRFEVAGYTLEPSALNEWVKRLALSPLMQGLRLSTVKVQSARLVQATAAATATPTGREAWSFTLVSAQPPAPVAPPKGSTP</sequence>
<evidence type="ECO:0008006" key="4">
    <source>
        <dbReference type="Google" id="ProtNLM"/>
    </source>
</evidence>